<dbReference type="SUPFAM" id="SSF46785">
    <property type="entry name" value="Winged helix' DNA-binding domain"/>
    <property type="match status" value="1"/>
</dbReference>
<name>A0A933P088_9HYPH</name>
<reference evidence="5" key="1">
    <citation type="submission" date="2020-07" db="EMBL/GenBank/DDBJ databases">
        <title>Huge and variable diversity of episymbiotic CPR bacteria and DPANN archaea in groundwater ecosystems.</title>
        <authorList>
            <person name="He C.Y."/>
            <person name="Keren R."/>
            <person name="Whittaker M."/>
            <person name="Farag I.F."/>
            <person name="Doudna J."/>
            <person name="Cate J.H.D."/>
            <person name="Banfield J.F."/>
        </authorList>
    </citation>
    <scope>NUCLEOTIDE SEQUENCE</scope>
    <source>
        <strain evidence="5">NC_groundwater_1586_Pr3_B-0.1um_66_15</strain>
    </source>
</reference>
<evidence type="ECO:0000313" key="6">
    <source>
        <dbReference type="Proteomes" id="UP000782610"/>
    </source>
</evidence>
<dbReference type="InterPro" id="IPR000524">
    <property type="entry name" value="Tscrpt_reg_HTH_GntR"/>
</dbReference>
<sequence length="244" mass="27427">MTASARPGRGASVQTVYAQLRQAIVELALPPGSPLDEVRLSQQFVMSRTPIREALVRLAANGLDITLPNRSTIVSPIDFERMPVYFEALSLMYRVSTRGAAIRHEAGDLEKIRAHQAAYAEAVETRDVSAMIGTNRDFHVTIAEAAGNPYFTAFFARLLDEGRRLLRLYYYQPVEDHLPRRYVDEHEAMVSAIEKGNAELCDELGAAHATQIVRRIQDYIARDMTSAMRLGPARRPRPRHSHSR</sequence>
<dbReference type="EMBL" id="JACRAF010000069">
    <property type="protein sequence ID" value="MBI4924155.1"/>
    <property type="molecule type" value="Genomic_DNA"/>
</dbReference>
<dbReference type="AlphaFoldDB" id="A0A933P088"/>
<dbReference type="GO" id="GO:0003700">
    <property type="term" value="F:DNA-binding transcription factor activity"/>
    <property type="evidence" value="ECO:0007669"/>
    <property type="project" value="InterPro"/>
</dbReference>
<dbReference type="Gene3D" id="1.10.10.10">
    <property type="entry name" value="Winged helix-like DNA-binding domain superfamily/Winged helix DNA-binding domain"/>
    <property type="match status" value="1"/>
</dbReference>
<dbReference type="InterPro" id="IPR008920">
    <property type="entry name" value="TF_FadR/GntR_C"/>
</dbReference>
<dbReference type="SMART" id="SM00345">
    <property type="entry name" value="HTH_GNTR"/>
    <property type="match status" value="1"/>
</dbReference>
<dbReference type="InterPro" id="IPR036390">
    <property type="entry name" value="WH_DNA-bd_sf"/>
</dbReference>
<dbReference type="PROSITE" id="PS50949">
    <property type="entry name" value="HTH_GNTR"/>
    <property type="match status" value="1"/>
</dbReference>
<dbReference type="InterPro" id="IPR011711">
    <property type="entry name" value="GntR_C"/>
</dbReference>
<dbReference type="Pfam" id="PF00392">
    <property type="entry name" value="GntR"/>
    <property type="match status" value="1"/>
</dbReference>
<proteinExistence type="predicted"/>
<evidence type="ECO:0000256" key="2">
    <source>
        <dbReference type="ARBA" id="ARBA00023125"/>
    </source>
</evidence>
<keyword evidence="3" id="KW-0804">Transcription</keyword>
<protein>
    <submittedName>
        <fullName evidence="5">GntR family transcriptional regulator</fullName>
    </submittedName>
</protein>
<evidence type="ECO:0000259" key="4">
    <source>
        <dbReference type="PROSITE" id="PS50949"/>
    </source>
</evidence>
<dbReference type="Pfam" id="PF07729">
    <property type="entry name" value="FCD"/>
    <property type="match status" value="1"/>
</dbReference>
<feature type="domain" description="HTH gntR-type" evidence="4">
    <location>
        <begin position="10"/>
        <end position="77"/>
    </location>
</feature>
<dbReference type="PANTHER" id="PTHR43537">
    <property type="entry name" value="TRANSCRIPTIONAL REGULATOR, GNTR FAMILY"/>
    <property type="match status" value="1"/>
</dbReference>
<dbReference type="InterPro" id="IPR036388">
    <property type="entry name" value="WH-like_DNA-bd_sf"/>
</dbReference>
<dbReference type="PANTHER" id="PTHR43537:SF53">
    <property type="entry name" value="HTH-TYPE TRANSCRIPTIONAL REPRESSOR NANR"/>
    <property type="match status" value="1"/>
</dbReference>
<comment type="caution">
    <text evidence="5">The sequence shown here is derived from an EMBL/GenBank/DDBJ whole genome shotgun (WGS) entry which is preliminary data.</text>
</comment>
<dbReference type="SMART" id="SM00895">
    <property type="entry name" value="FCD"/>
    <property type="match status" value="1"/>
</dbReference>
<dbReference type="GO" id="GO:0003677">
    <property type="term" value="F:DNA binding"/>
    <property type="evidence" value="ECO:0007669"/>
    <property type="project" value="UniProtKB-KW"/>
</dbReference>
<dbReference type="SUPFAM" id="SSF48008">
    <property type="entry name" value="GntR ligand-binding domain-like"/>
    <property type="match status" value="1"/>
</dbReference>
<dbReference type="Gene3D" id="1.20.120.530">
    <property type="entry name" value="GntR ligand-binding domain-like"/>
    <property type="match status" value="1"/>
</dbReference>
<gene>
    <name evidence="5" type="ORF">HY834_20660</name>
</gene>
<keyword evidence="1" id="KW-0805">Transcription regulation</keyword>
<evidence type="ECO:0000256" key="1">
    <source>
        <dbReference type="ARBA" id="ARBA00023015"/>
    </source>
</evidence>
<organism evidence="5 6">
    <name type="scientific">Devosia nanyangense</name>
    <dbReference type="NCBI Taxonomy" id="1228055"/>
    <lineage>
        <taxon>Bacteria</taxon>
        <taxon>Pseudomonadati</taxon>
        <taxon>Pseudomonadota</taxon>
        <taxon>Alphaproteobacteria</taxon>
        <taxon>Hyphomicrobiales</taxon>
        <taxon>Devosiaceae</taxon>
        <taxon>Devosia</taxon>
    </lineage>
</organism>
<accession>A0A933P088</accession>
<dbReference type="Proteomes" id="UP000782610">
    <property type="component" value="Unassembled WGS sequence"/>
</dbReference>
<keyword evidence="2" id="KW-0238">DNA-binding</keyword>
<evidence type="ECO:0000313" key="5">
    <source>
        <dbReference type="EMBL" id="MBI4924155.1"/>
    </source>
</evidence>
<evidence type="ECO:0000256" key="3">
    <source>
        <dbReference type="ARBA" id="ARBA00023163"/>
    </source>
</evidence>